<reference evidence="4" key="1">
    <citation type="submission" date="2016-02" db="EMBL/GenBank/DDBJ databases">
        <title>Comparative genomics of biotechnologically important yeasts.</title>
        <authorList>
            <consortium name="DOE Joint Genome Institute"/>
            <person name="Riley R."/>
            <person name="Haridas S."/>
            <person name="Wolfe K.H."/>
            <person name="Lopes M.R."/>
            <person name="Hittinger C.T."/>
            <person name="Goker M."/>
            <person name="Salamov A."/>
            <person name="Wisecaver J."/>
            <person name="Long T.M."/>
            <person name="Aerts A.L."/>
            <person name="Barry K."/>
            <person name="Choi C."/>
            <person name="Clum A."/>
            <person name="Coughlan A.Y."/>
            <person name="Deshpande S."/>
            <person name="Douglass A.P."/>
            <person name="Hanson S.J."/>
            <person name="Klenk H.-P."/>
            <person name="Labutti K."/>
            <person name="Lapidus A."/>
            <person name="Lindquist E."/>
            <person name="Lipzen A."/>
            <person name="Meier-Kolthoff J.P."/>
            <person name="Ohm R.A."/>
            <person name="Otillar R.P."/>
            <person name="Pangilinan J."/>
            <person name="Peng Y."/>
            <person name="Rokas A."/>
            <person name="Rosa C.A."/>
            <person name="Scheuner C."/>
            <person name="Sibirny A.A."/>
            <person name="Slot J.C."/>
            <person name="Stielow J.B."/>
            <person name="Sun H."/>
            <person name="Kurtzman C.P."/>
            <person name="Blackwell M."/>
            <person name="Jeffries T.W."/>
            <person name="Grigoriev I.V."/>
        </authorList>
    </citation>
    <scope>NUCLEOTIDE SEQUENCE [LARGE SCALE GENOMIC DNA]</scope>
    <source>
        <strain evidence="4">NRRL Y-17796</strain>
    </source>
</reference>
<evidence type="ECO:0000313" key="3">
    <source>
        <dbReference type="EMBL" id="ODV89185.1"/>
    </source>
</evidence>
<feature type="domain" description="F-box" evidence="2">
    <location>
        <begin position="194"/>
        <end position="239"/>
    </location>
</feature>
<dbReference type="EMBL" id="KV453843">
    <property type="protein sequence ID" value="ODV89185.1"/>
    <property type="molecule type" value="Genomic_DNA"/>
</dbReference>
<dbReference type="PROSITE" id="PS50181">
    <property type="entry name" value="FBOX"/>
    <property type="match status" value="1"/>
</dbReference>
<evidence type="ECO:0000256" key="1">
    <source>
        <dbReference type="SAM" id="MobiDB-lite"/>
    </source>
</evidence>
<feature type="compositionally biased region" description="Basic residues" evidence="1">
    <location>
        <begin position="55"/>
        <end position="65"/>
    </location>
</feature>
<proteinExistence type="predicted"/>
<evidence type="ECO:0000259" key="2">
    <source>
        <dbReference type="PROSITE" id="PS50181"/>
    </source>
</evidence>
<name>A0A1E4TBQ5_9ASCO</name>
<protein>
    <recommendedName>
        <fullName evidence="2">F-box domain-containing protein</fullName>
    </recommendedName>
</protein>
<dbReference type="AlphaFoldDB" id="A0A1E4TBQ5"/>
<dbReference type="Gene3D" id="3.80.10.10">
    <property type="entry name" value="Ribonuclease Inhibitor"/>
    <property type="match status" value="1"/>
</dbReference>
<dbReference type="InterPro" id="IPR032675">
    <property type="entry name" value="LRR_dom_sf"/>
</dbReference>
<dbReference type="OrthoDB" id="5351126at2759"/>
<feature type="region of interest" description="Disordered" evidence="1">
    <location>
        <begin position="44"/>
        <end position="65"/>
    </location>
</feature>
<accession>A0A1E4TBQ5</accession>
<dbReference type="InterPro" id="IPR001810">
    <property type="entry name" value="F-box_dom"/>
</dbReference>
<gene>
    <name evidence="3" type="ORF">CANCADRAFT_3818</name>
</gene>
<sequence>MSPLNLSARSNALLFSRADKYGLPRPTQHSDNYYKLDNIVKYRGRSMNERPRSGSSRRKLHKRPSRHYDGGYYGYILTGNEFKLSTTPSMTLCETVVPRIQIEVPPAADLSGMRDLSQFDDSSIHLSDSESEVSFSAVDIKTEISITGKQSRASSIRSLPSTCSIRSFVESVDPPLKGKSTTPLISSLIIVKKHIPLDTLPIEVLSLVCSFLDQPDLYKISLLSRRIAIAATPHLYASPVFLSSYRFAQFTSTVSRDSRLASYVRNLDLPTMFSEESEMRLQRGLGKPNGSAKNYFATWRDWKYRTDPLYMPRRSASSFNVKNAMQCREKSRNLPLSSRYHKTEEMLPVLATNGAHPLQSALFSRYSKCKDAPIGAILQLLLVCKNLRSIDLSNVPLASDYKITYKYLSNYTDIPSSGNLFVFEIPKAYTFKDDEITRVREQEIILAMCHLKHLQVVNMRGVVWVSEDMIKLLFHHVASLQYISLTGSGMSRNLPWAVSGNVRDLKALFSESEDE</sequence>
<dbReference type="Proteomes" id="UP000095023">
    <property type="component" value="Unassembled WGS sequence"/>
</dbReference>
<evidence type="ECO:0000313" key="4">
    <source>
        <dbReference type="Proteomes" id="UP000095023"/>
    </source>
</evidence>
<keyword evidence="4" id="KW-1185">Reference proteome</keyword>
<dbReference type="SUPFAM" id="SSF81383">
    <property type="entry name" value="F-box domain"/>
    <property type="match status" value="1"/>
</dbReference>
<dbReference type="SUPFAM" id="SSF52047">
    <property type="entry name" value="RNI-like"/>
    <property type="match status" value="1"/>
</dbReference>
<dbReference type="Pfam" id="PF00646">
    <property type="entry name" value="F-box"/>
    <property type="match status" value="1"/>
</dbReference>
<dbReference type="InterPro" id="IPR036047">
    <property type="entry name" value="F-box-like_dom_sf"/>
</dbReference>
<organism evidence="3 4">
    <name type="scientific">Tortispora caseinolytica NRRL Y-17796</name>
    <dbReference type="NCBI Taxonomy" id="767744"/>
    <lineage>
        <taxon>Eukaryota</taxon>
        <taxon>Fungi</taxon>
        <taxon>Dikarya</taxon>
        <taxon>Ascomycota</taxon>
        <taxon>Saccharomycotina</taxon>
        <taxon>Trigonopsidomycetes</taxon>
        <taxon>Trigonopsidales</taxon>
        <taxon>Trigonopsidaceae</taxon>
        <taxon>Tortispora</taxon>
    </lineage>
</organism>